<evidence type="ECO:0000259" key="7">
    <source>
        <dbReference type="Pfam" id="PF01545"/>
    </source>
</evidence>
<evidence type="ECO:0000256" key="2">
    <source>
        <dbReference type="ARBA" id="ARBA00022448"/>
    </source>
</evidence>
<dbReference type="InterPro" id="IPR027469">
    <property type="entry name" value="Cation_efflux_TMD_sf"/>
</dbReference>
<dbReference type="GO" id="GO:0008324">
    <property type="term" value="F:monoatomic cation transmembrane transporter activity"/>
    <property type="evidence" value="ECO:0007669"/>
    <property type="project" value="InterPro"/>
</dbReference>
<feature type="transmembrane region" description="Helical" evidence="6">
    <location>
        <begin position="20"/>
        <end position="39"/>
    </location>
</feature>
<comment type="subcellular location">
    <subcellularLocation>
        <location evidence="1">Membrane</location>
        <topology evidence="1">Multi-pass membrane protein</topology>
    </subcellularLocation>
</comment>
<dbReference type="SUPFAM" id="SSF161111">
    <property type="entry name" value="Cation efflux protein transmembrane domain-like"/>
    <property type="match status" value="1"/>
</dbReference>
<dbReference type="GO" id="GO:0006829">
    <property type="term" value="P:zinc ion transport"/>
    <property type="evidence" value="ECO:0007669"/>
    <property type="project" value="InterPro"/>
</dbReference>
<evidence type="ECO:0000313" key="9">
    <source>
        <dbReference type="Proteomes" id="UP000184699"/>
    </source>
</evidence>
<dbReference type="PANTHER" id="PTHR13414">
    <property type="entry name" value="HUEL-CATION TRANSPORTER"/>
    <property type="match status" value="1"/>
</dbReference>
<dbReference type="Gene3D" id="1.20.1510.10">
    <property type="entry name" value="Cation efflux protein transmembrane domain"/>
    <property type="match status" value="1"/>
</dbReference>
<evidence type="ECO:0000256" key="6">
    <source>
        <dbReference type="SAM" id="Phobius"/>
    </source>
</evidence>
<evidence type="ECO:0000256" key="1">
    <source>
        <dbReference type="ARBA" id="ARBA00004141"/>
    </source>
</evidence>
<evidence type="ECO:0000256" key="5">
    <source>
        <dbReference type="ARBA" id="ARBA00023136"/>
    </source>
</evidence>
<keyword evidence="9" id="KW-1185">Reference proteome</keyword>
<dbReference type="PANTHER" id="PTHR13414:SF9">
    <property type="entry name" value="PROTON-COUPLED ZINC ANTIPORTER SLC30A9, MITOCHONDRIAL"/>
    <property type="match status" value="1"/>
</dbReference>
<dbReference type="NCBIfam" id="TIGR01297">
    <property type="entry name" value="CDF"/>
    <property type="match status" value="1"/>
</dbReference>
<dbReference type="AlphaFoldDB" id="A0A1N6G7A7"/>
<evidence type="ECO:0000313" key="8">
    <source>
        <dbReference type="EMBL" id="SIO03387.1"/>
    </source>
</evidence>
<protein>
    <submittedName>
        <fullName evidence="8">Cation diffusion facilitator family transporter</fullName>
    </submittedName>
</protein>
<name>A0A1N6G7A7_9MICO</name>
<sequence length="329" mass="34894">MTENDTDDREDRGTAGESLLTVIIALVANALIAIAKSAAAAITGSASMVAEAAHSWADTGNEILLVIAERRSRKPADARHPLGFGKDAYIWSMFAAFGLFTAGSVVSIQHGISELIDPEPASDFGVAYVVLAVSFVLEAVSFARAYRQARAAARSQRLHTIEHVAKSSNPTLRAVFAEDAAALIGLVLAFLGVLLHQVTGSPVYDALGSILVGVLLGVVAVVLIGRNRAFLLGEAIDEESRDVVLGELLERPEVDRVTFLHIEYTGPDTVFVIAAVDLAGDRSEADVAAELRRLEDAIEEPEQVGRVLLTLSDPASPSLTFGRRATTTP</sequence>
<organism evidence="8 9">
    <name type="scientific">Agromyces cerinus subsp. cerinus</name>
    <dbReference type="NCBI Taxonomy" id="232089"/>
    <lineage>
        <taxon>Bacteria</taxon>
        <taxon>Bacillati</taxon>
        <taxon>Actinomycetota</taxon>
        <taxon>Actinomycetes</taxon>
        <taxon>Micrococcales</taxon>
        <taxon>Microbacteriaceae</taxon>
        <taxon>Agromyces</taxon>
    </lineage>
</organism>
<dbReference type="STRING" id="232089.SAMN05443544_2352"/>
<dbReference type="EMBL" id="FSRJ01000003">
    <property type="protein sequence ID" value="SIO03387.1"/>
    <property type="molecule type" value="Genomic_DNA"/>
</dbReference>
<keyword evidence="5 6" id="KW-0472">Membrane</keyword>
<dbReference type="Pfam" id="PF01545">
    <property type="entry name" value="Cation_efflux"/>
    <property type="match status" value="1"/>
</dbReference>
<evidence type="ECO:0000256" key="4">
    <source>
        <dbReference type="ARBA" id="ARBA00022989"/>
    </source>
</evidence>
<keyword evidence="3 6" id="KW-0812">Transmembrane</keyword>
<feature type="transmembrane region" description="Helical" evidence="6">
    <location>
        <begin position="124"/>
        <end position="146"/>
    </location>
</feature>
<feature type="transmembrane region" description="Helical" evidence="6">
    <location>
        <begin position="88"/>
        <end position="112"/>
    </location>
</feature>
<dbReference type="Proteomes" id="UP000184699">
    <property type="component" value="Unassembled WGS sequence"/>
</dbReference>
<proteinExistence type="predicted"/>
<feature type="transmembrane region" description="Helical" evidence="6">
    <location>
        <begin position="175"/>
        <end position="194"/>
    </location>
</feature>
<gene>
    <name evidence="8" type="ORF">SAMN05443544_2352</name>
</gene>
<dbReference type="InterPro" id="IPR002524">
    <property type="entry name" value="Cation_efflux"/>
</dbReference>
<keyword evidence="4 6" id="KW-1133">Transmembrane helix</keyword>
<dbReference type="InterPro" id="IPR058533">
    <property type="entry name" value="Cation_efflux_TM"/>
</dbReference>
<feature type="transmembrane region" description="Helical" evidence="6">
    <location>
        <begin position="206"/>
        <end position="224"/>
    </location>
</feature>
<evidence type="ECO:0000256" key="3">
    <source>
        <dbReference type="ARBA" id="ARBA00022692"/>
    </source>
</evidence>
<feature type="domain" description="Cation efflux protein transmembrane" evidence="7">
    <location>
        <begin position="22"/>
        <end position="224"/>
    </location>
</feature>
<dbReference type="RefSeq" id="WP_074260994.1">
    <property type="nucleotide sequence ID" value="NZ_FSRJ01000003.1"/>
</dbReference>
<dbReference type="InterPro" id="IPR040177">
    <property type="entry name" value="SLC30A9"/>
</dbReference>
<keyword evidence="2" id="KW-0813">Transport</keyword>
<reference evidence="9" key="1">
    <citation type="submission" date="2016-11" db="EMBL/GenBank/DDBJ databases">
        <authorList>
            <person name="Varghese N."/>
            <person name="Submissions S."/>
        </authorList>
    </citation>
    <scope>NUCLEOTIDE SEQUENCE [LARGE SCALE GENOMIC DNA]</scope>
    <source>
        <strain evidence="9">DSM 8595</strain>
    </source>
</reference>
<accession>A0A1N6G7A7</accession>
<dbReference type="GO" id="GO:0016020">
    <property type="term" value="C:membrane"/>
    <property type="evidence" value="ECO:0007669"/>
    <property type="project" value="UniProtKB-SubCell"/>
</dbReference>